<dbReference type="AlphaFoldDB" id="A0A0K0F4H3"/>
<feature type="signal peptide" evidence="1">
    <location>
        <begin position="1"/>
        <end position="18"/>
    </location>
</feature>
<feature type="chain" id="PRO_5005329161" evidence="1">
    <location>
        <begin position="19"/>
        <end position="163"/>
    </location>
</feature>
<evidence type="ECO:0000256" key="1">
    <source>
        <dbReference type="SAM" id="SignalP"/>
    </source>
</evidence>
<name>A0A0K0F4H3_STRVS</name>
<evidence type="ECO:0000313" key="2">
    <source>
        <dbReference type="Proteomes" id="UP000035680"/>
    </source>
</evidence>
<organism evidence="2 3">
    <name type="scientific">Strongyloides venezuelensis</name>
    <name type="common">Threadworm</name>
    <dbReference type="NCBI Taxonomy" id="75913"/>
    <lineage>
        <taxon>Eukaryota</taxon>
        <taxon>Metazoa</taxon>
        <taxon>Ecdysozoa</taxon>
        <taxon>Nematoda</taxon>
        <taxon>Chromadorea</taxon>
        <taxon>Rhabditida</taxon>
        <taxon>Tylenchina</taxon>
        <taxon>Panagrolaimomorpha</taxon>
        <taxon>Strongyloidoidea</taxon>
        <taxon>Strongyloididae</taxon>
        <taxon>Strongyloides</taxon>
    </lineage>
</organism>
<sequence>MRLAISIVLFIIFKTLQCNRPLPAPPLPPHYFLKHLLAFSGVFFCNGVMYHKAKLSFGRKFFGFSKILIQETPITKGQFSMTVQRSQCRMSSCFLQVRHQCKISKPECFAIVYISLNINKYLRNKKNIYKSYNLGVQDLARHYKGQRLFCFNKTTLSFKRKFE</sequence>
<dbReference type="WBParaSite" id="SVE_0371000.1">
    <property type="protein sequence ID" value="SVE_0371000.1"/>
    <property type="gene ID" value="SVE_0371000"/>
</dbReference>
<dbReference type="Proteomes" id="UP000035680">
    <property type="component" value="Unassembled WGS sequence"/>
</dbReference>
<accession>A0A0K0F4H3</accession>
<reference evidence="2" key="1">
    <citation type="submission" date="2014-07" db="EMBL/GenBank/DDBJ databases">
        <authorList>
            <person name="Martin A.A"/>
            <person name="De Silva N."/>
        </authorList>
    </citation>
    <scope>NUCLEOTIDE SEQUENCE</scope>
</reference>
<keyword evidence="1" id="KW-0732">Signal</keyword>
<reference evidence="3" key="2">
    <citation type="submission" date="2015-08" db="UniProtKB">
        <authorList>
            <consortium name="WormBaseParasite"/>
        </authorList>
    </citation>
    <scope>IDENTIFICATION</scope>
</reference>
<protein>
    <submittedName>
        <fullName evidence="3">Uncharacterized protein</fullName>
    </submittedName>
</protein>
<proteinExistence type="predicted"/>
<keyword evidence="2" id="KW-1185">Reference proteome</keyword>
<evidence type="ECO:0000313" key="3">
    <source>
        <dbReference type="WBParaSite" id="SVE_0371000.1"/>
    </source>
</evidence>